<reference evidence="5 6" key="1">
    <citation type="submission" date="2023-04" db="EMBL/GenBank/DDBJ databases">
        <title>Genome of Basidiobolus ranarum AG-B5.</title>
        <authorList>
            <person name="Stajich J.E."/>
            <person name="Carter-House D."/>
            <person name="Gryganskyi A."/>
        </authorList>
    </citation>
    <scope>NUCLEOTIDE SEQUENCE [LARGE SCALE GENOMIC DNA]</scope>
    <source>
        <strain evidence="5 6">AG-B5</strain>
    </source>
</reference>
<dbReference type="InterPro" id="IPR017804">
    <property type="entry name" value="MeTrfase_EgtD-like"/>
</dbReference>
<organism evidence="5 6">
    <name type="scientific">Basidiobolus ranarum</name>
    <dbReference type="NCBI Taxonomy" id="34480"/>
    <lineage>
        <taxon>Eukaryota</taxon>
        <taxon>Fungi</taxon>
        <taxon>Fungi incertae sedis</taxon>
        <taxon>Zoopagomycota</taxon>
        <taxon>Entomophthoromycotina</taxon>
        <taxon>Basidiobolomycetes</taxon>
        <taxon>Basidiobolales</taxon>
        <taxon>Basidiobolaceae</taxon>
        <taxon>Basidiobolus</taxon>
    </lineage>
</organism>
<dbReference type="InterPro" id="IPR051128">
    <property type="entry name" value="EgtD_Methyltrsf_superfamily"/>
</dbReference>
<comment type="caution">
    <text evidence="5">The sequence shown here is derived from an EMBL/GenBank/DDBJ whole genome shotgun (WGS) entry which is preliminary data.</text>
</comment>
<evidence type="ECO:0000256" key="1">
    <source>
        <dbReference type="ARBA" id="ARBA00008361"/>
    </source>
</evidence>
<dbReference type="PANTHER" id="PTHR43397">
    <property type="entry name" value="ERGOTHIONEINE BIOSYNTHESIS PROTEIN 1"/>
    <property type="match status" value="1"/>
</dbReference>
<dbReference type="InterPro" id="IPR019257">
    <property type="entry name" value="MeTrfase_dom"/>
</dbReference>
<dbReference type="Gene3D" id="3.40.50.150">
    <property type="entry name" value="Vaccinia Virus protein VP39"/>
    <property type="match status" value="1"/>
</dbReference>
<dbReference type="EMBL" id="JASJQH010008732">
    <property type="protein sequence ID" value="KAK9687003.1"/>
    <property type="molecule type" value="Genomic_DNA"/>
</dbReference>
<dbReference type="Proteomes" id="UP001479436">
    <property type="component" value="Unassembled WGS sequence"/>
</dbReference>
<evidence type="ECO:0000259" key="4">
    <source>
        <dbReference type="Pfam" id="PF10017"/>
    </source>
</evidence>
<dbReference type="SUPFAM" id="SSF53335">
    <property type="entry name" value="S-adenosyl-L-methionine-dependent methyltransferases"/>
    <property type="match status" value="1"/>
</dbReference>
<protein>
    <recommendedName>
        <fullName evidence="4">Histidine-specific methyltransferase SAM-dependent domain-containing protein</fullName>
    </recommendedName>
</protein>
<keyword evidence="6" id="KW-1185">Reference proteome</keyword>
<dbReference type="PANTHER" id="PTHR43397:SF1">
    <property type="entry name" value="ERGOTHIONEINE BIOSYNTHESIS PROTEIN 1"/>
    <property type="match status" value="1"/>
</dbReference>
<comment type="similarity">
    <text evidence="1">Belongs to the methyltransferase superfamily.</text>
</comment>
<sequence>MPIANKSVNLDALKREDMRSGLAKTPKRFPGRYIYDSRGSELFDALVNMPGYYILHVEHEILRRHAVDIAASIPARILVDLGSASSEKTYHLIGVLHEKGSLSHYTAVDLSHSALKKGASTLCRDYPDLVIQSVVGDFNTSLNLNPQNGPTLVTILGGTFGNHTPTQRHLLLSSIRSQLNPGDALLLGTNLLRNEQTMVSAYNDDEGTMASFLKNSLTVLNYELGANFDPDSFDHVTVWNSQEERVESCLRARRSFNVTLSQPEQTVMFEDKELLHCGFSYRFREEGLRSELAAAGFKLACWWTDLEGHCAITLSHPVPL</sequence>
<proteinExistence type="inferred from homology"/>
<evidence type="ECO:0000313" key="5">
    <source>
        <dbReference type="EMBL" id="KAK9687003.1"/>
    </source>
</evidence>
<dbReference type="PIRSF" id="PIRSF018005">
    <property type="entry name" value="UCP018005"/>
    <property type="match status" value="1"/>
</dbReference>
<feature type="domain" description="Histidine-specific methyltransferase SAM-dependent" evidence="4">
    <location>
        <begin position="15"/>
        <end position="314"/>
    </location>
</feature>
<dbReference type="InterPro" id="IPR029063">
    <property type="entry name" value="SAM-dependent_MTases_sf"/>
</dbReference>
<keyword evidence="3" id="KW-0808">Transferase</keyword>
<name>A0ABR2VPL5_9FUNG</name>
<dbReference type="Pfam" id="PF10017">
    <property type="entry name" value="Methyltransf_33"/>
    <property type="match status" value="1"/>
</dbReference>
<evidence type="ECO:0000256" key="2">
    <source>
        <dbReference type="ARBA" id="ARBA00022603"/>
    </source>
</evidence>
<gene>
    <name evidence="5" type="ORF">K7432_014948</name>
</gene>
<keyword evidence="2" id="KW-0489">Methyltransferase</keyword>
<evidence type="ECO:0000313" key="6">
    <source>
        <dbReference type="Proteomes" id="UP001479436"/>
    </source>
</evidence>
<accession>A0ABR2VPL5</accession>
<evidence type="ECO:0000256" key="3">
    <source>
        <dbReference type="ARBA" id="ARBA00022679"/>
    </source>
</evidence>